<sequence length="141" mass="15290">MAKDDIVRLIEVIVVVILLLIAVVNGCWHCGYLFYECLEKPHKESMTGIVFLIVTSMVALMGALIFEILIVVGGVGSFKEGRLTTAYTISLVVGVTLLIIGLCVYSITFEVKWSYMLAASAAAIGLDVAVSPLFALISFKR</sequence>
<protein>
    <submittedName>
        <fullName evidence="2">Uncharacterized protein</fullName>
    </submittedName>
</protein>
<evidence type="ECO:0000313" key="2">
    <source>
        <dbReference type="EMBL" id="CAL5129344.1"/>
    </source>
</evidence>
<gene>
    <name evidence="2" type="ORF">CDAUBV1_LOCUS277</name>
</gene>
<feature type="transmembrane region" description="Helical" evidence="1">
    <location>
        <begin position="84"/>
        <end position="107"/>
    </location>
</feature>
<reference evidence="2" key="1">
    <citation type="submission" date="2024-06" db="EMBL/GenBank/DDBJ databases">
        <authorList>
            <person name="Liu X."/>
            <person name="Lenzi L."/>
            <person name="Haldenby T S."/>
            <person name="Uol C."/>
        </authorList>
    </citation>
    <scope>NUCLEOTIDE SEQUENCE</scope>
</reference>
<dbReference type="AlphaFoldDB" id="A0AAV2T007"/>
<proteinExistence type="predicted"/>
<comment type="caution">
    <text evidence="2">The sequence shown here is derived from an EMBL/GenBank/DDBJ whole genome shotgun (WGS) entry which is preliminary data.</text>
</comment>
<organism evidence="2 3">
    <name type="scientific">Calicophoron daubneyi</name>
    <name type="common">Rumen fluke</name>
    <name type="synonym">Paramphistomum daubneyi</name>
    <dbReference type="NCBI Taxonomy" id="300641"/>
    <lineage>
        <taxon>Eukaryota</taxon>
        <taxon>Metazoa</taxon>
        <taxon>Spiralia</taxon>
        <taxon>Lophotrochozoa</taxon>
        <taxon>Platyhelminthes</taxon>
        <taxon>Trematoda</taxon>
        <taxon>Digenea</taxon>
        <taxon>Plagiorchiida</taxon>
        <taxon>Pronocephalata</taxon>
        <taxon>Paramphistomoidea</taxon>
        <taxon>Paramphistomidae</taxon>
        <taxon>Calicophoron</taxon>
    </lineage>
</organism>
<keyword evidence="1" id="KW-0812">Transmembrane</keyword>
<keyword evidence="1" id="KW-0472">Membrane</keyword>
<dbReference type="Proteomes" id="UP001497525">
    <property type="component" value="Unassembled WGS sequence"/>
</dbReference>
<feature type="transmembrane region" description="Helical" evidence="1">
    <location>
        <begin position="12"/>
        <end position="35"/>
    </location>
</feature>
<dbReference type="EMBL" id="CAXLJL010000001">
    <property type="protein sequence ID" value="CAL5129344.1"/>
    <property type="molecule type" value="Genomic_DNA"/>
</dbReference>
<name>A0AAV2T007_CALDB</name>
<keyword evidence="1" id="KW-1133">Transmembrane helix</keyword>
<evidence type="ECO:0000313" key="3">
    <source>
        <dbReference type="Proteomes" id="UP001497525"/>
    </source>
</evidence>
<feature type="transmembrane region" description="Helical" evidence="1">
    <location>
        <begin position="47"/>
        <end position="72"/>
    </location>
</feature>
<feature type="transmembrane region" description="Helical" evidence="1">
    <location>
        <begin position="113"/>
        <end position="137"/>
    </location>
</feature>
<evidence type="ECO:0000256" key="1">
    <source>
        <dbReference type="SAM" id="Phobius"/>
    </source>
</evidence>
<accession>A0AAV2T007</accession>